<dbReference type="Gene3D" id="3.50.50.60">
    <property type="entry name" value="FAD/NAD(P)-binding domain"/>
    <property type="match status" value="1"/>
</dbReference>
<evidence type="ECO:0000256" key="3">
    <source>
        <dbReference type="ARBA" id="ARBA00022827"/>
    </source>
</evidence>
<proteinExistence type="predicted"/>
<dbReference type="RefSeq" id="WP_346226748.1">
    <property type="nucleotide sequence ID" value="NZ_JBDJAW010000012.1"/>
</dbReference>
<dbReference type="InterPro" id="IPR002938">
    <property type="entry name" value="FAD-bd"/>
</dbReference>
<dbReference type="Pfam" id="PF21274">
    <property type="entry name" value="Rng_hyd_C"/>
    <property type="match status" value="1"/>
</dbReference>
<evidence type="ECO:0000259" key="4">
    <source>
        <dbReference type="Pfam" id="PF01494"/>
    </source>
</evidence>
<dbReference type="PRINTS" id="PR00420">
    <property type="entry name" value="RNGMNOXGNASE"/>
</dbReference>
<gene>
    <name evidence="5" type="ORF">AAH991_16735</name>
</gene>
<dbReference type="SUPFAM" id="SSF51905">
    <property type="entry name" value="FAD/NAD(P)-binding domain"/>
    <property type="match status" value="1"/>
</dbReference>
<dbReference type="GO" id="GO:0004497">
    <property type="term" value="F:monooxygenase activity"/>
    <property type="evidence" value="ECO:0007669"/>
    <property type="project" value="UniProtKB-KW"/>
</dbReference>
<keyword evidence="5" id="KW-0560">Oxidoreductase</keyword>
<dbReference type="PANTHER" id="PTHR43004:SF19">
    <property type="entry name" value="BINDING MONOOXYGENASE, PUTATIVE (JCVI)-RELATED"/>
    <property type="match status" value="1"/>
</dbReference>
<sequence>MIIVGAGPTGLMLAAELRLAGVRPLVLERQPRPRDTPKAGGLGGQILDLLRHRGLLDRFEAACTGPMPAPRFPFGGVHLDFTRMPDPPMHALPLPQQLLERLLGERAGELGVDLRRGHEVIEVSQDDDAVTVDVRGPDGPYRTSSRYLVACDGARSGIRDKAGIPFPGTTYPEVNRLAQVTLPDTVTVLGNGDLDVPGFGTIRAGFTRTGQGLLGVGSSPGTRSVSLYTIEDETTEYDDDVPMTLTELQDSIHRVLGVHLPLAGSTRLSRFTFKARQAERYREGRIFLAGDAAHLFPATGVALNAGMLDAVNLAWKLAADLHGTAPAGLLDTYHTERHLAGARTMLHTRAQVALRRGHDAAAEALREIFTELLTDEQPLRRMGALVAGTDIRYPMPGTGHHPLAGTFAPDLTLHTDEGVVSVAELMRTARPVLLDLADRPELRQAAWEWRHLLDVHTAKTADRQADALLIRPDGHLAWAAGLDEPADTATPSLRAALSAWFGTPSNTGERHDK</sequence>
<dbReference type="PANTHER" id="PTHR43004">
    <property type="entry name" value="TRK SYSTEM POTASSIUM UPTAKE PROTEIN"/>
    <property type="match status" value="1"/>
</dbReference>
<feature type="domain" description="FAD-binding" evidence="4">
    <location>
        <begin position="2"/>
        <end position="345"/>
    </location>
</feature>
<evidence type="ECO:0000313" key="5">
    <source>
        <dbReference type="EMBL" id="MEN3536763.1"/>
    </source>
</evidence>
<dbReference type="InterPro" id="IPR050641">
    <property type="entry name" value="RIFMO-like"/>
</dbReference>
<keyword evidence="6" id="KW-1185">Reference proteome</keyword>
<keyword evidence="2" id="KW-0285">Flavoprotein</keyword>
<name>A0ABV0AQ88_9ACTN</name>
<reference evidence="5 6" key="1">
    <citation type="submission" date="2024-05" db="EMBL/GenBank/DDBJ databases">
        <title>Microbispora sp.ZYX-F-249.</title>
        <authorList>
            <person name="Xie H."/>
        </authorList>
    </citation>
    <scope>NUCLEOTIDE SEQUENCE [LARGE SCALE GENOMIC DNA]</scope>
    <source>
        <strain evidence="5 6">ZYX-F-249</strain>
    </source>
</reference>
<dbReference type="Pfam" id="PF01494">
    <property type="entry name" value="FAD_binding_3"/>
    <property type="match status" value="1"/>
</dbReference>
<dbReference type="Gene3D" id="3.30.70.2450">
    <property type="match status" value="1"/>
</dbReference>
<organism evidence="5 6">
    <name type="scientific">Microbispora maris</name>
    <dbReference type="NCBI Taxonomy" id="3144104"/>
    <lineage>
        <taxon>Bacteria</taxon>
        <taxon>Bacillati</taxon>
        <taxon>Actinomycetota</taxon>
        <taxon>Actinomycetes</taxon>
        <taxon>Streptosporangiales</taxon>
        <taxon>Streptosporangiaceae</taxon>
        <taxon>Microbispora</taxon>
    </lineage>
</organism>
<evidence type="ECO:0000256" key="1">
    <source>
        <dbReference type="ARBA" id="ARBA00001974"/>
    </source>
</evidence>
<comment type="caution">
    <text evidence="5">The sequence shown here is derived from an EMBL/GenBank/DDBJ whole genome shotgun (WGS) entry which is preliminary data.</text>
</comment>
<evidence type="ECO:0000313" key="6">
    <source>
        <dbReference type="Proteomes" id="UP001447516"/>
    </source>
</evidence>
<keyword evidence="5" id="KW-0503">Monooxygenase</keyword>
<dbReference type="Proteomes" id="UP001447516">
    <property type="component" value="Unassembled WGS sequence"/>
</dbReference>
<dbReference type="Gene3D" id="3.40.30.120">
    <property type="match status" value="1"/>
</dbReference>
<keyword evidence="3" id="KW-0274">FAD</keyword>
<protein>
    <submittedName>
        <fullName evidence="5">FAD-dependent monooxygenase</fullName>
    </submittedName>
</protein>
<dbReference type="InterPro" id="IPR036188">
    <property type="entry name" value="FAD/NAD-bd_sf"/>
</dbReference>
<evidence type="ECO:0000256" key="2">
    <source>
        <dbReference type="ARBA" id="ARBA00022630"/>
    </source>
</evidence>
<comment type="cofactor">
    <cofactor evidence="1">
        <name>FAD</name>
        <dbReference type="ChEBI" id="CHEBI:57692"/>
    </cofactor>
</comment>
<accession>A0ABV0AQ88</accession>
<dbReference type="EMBL" id="JBDJAW010000012">
    <property type="protein sequence ID" value="MEN3536763.1"/>
    <property type="molecule type" value="Genomic_DNA"/>
</dbReference>